<reference evidence="2" key="1">
    <citation type="submission" date="2013-04" db="EMBL/GenBank/DDBJ databases">
        <authorList>
            <person name="Qu J."/>
            <person name="Murali S.C."/>
            <person name="Bandaranaike D."/>
            <person name="Bellair M."/>
            <person name="Blankenburg K."/>
            <person name="Chao H."/>
            <person name="Dinh H."/>
            <person name="Doddapaneni H."/>
            <person name="Downs B."/>
            <person name="Dugan-Rocha S."/>
            <person name="Elkadiri S."/>
            <person name="Gnanaolivu R.D."/>
            <person name="Hernandez B."/>
            <person name="Javaid M."/>
            <person name="Jayaseelan J.C."/>
            <person name="Lee S."/>
            <person name="Li M."/>
            <person name="Ming W."/>
            <person name="Munidasa M."/>
            <person name="Muniz J."/>
            <person name="Nguyen L."/>
            <person name="Ongeri F."/>
            <person name="Osuji N."/>
            <person name="Pu L.-L."/>
            <person name="Puazo M."/>
            <person name="Qu C."/>
            <person name="Quiroz J."/>
            <person name="Raj R."/>
            <person name="Weissenberger G."/>
            <person name="Xin Y."/>
            <person name="Zou X."/>
            <person name="Han Y."/>
            <person name="Richards S."/>
            <person name="Worley K."/>
            <person name="Muzny D."/>
            <person name="Gibbs R."/>
        </authorList>
    </citation>
    <scope>NUCLEOTIDE SEQUENCE</scope>
    <source>
        <strain evidence="2">Sampled in the wild</strain>
    </source>
</reference>
<evidence type="ECO:0000313" key="3">
    <source>
        <dbReference type="Proteomes" id="UP000792457"/>
    </source>
</evidence>
<organism evidence="2 3">
    <name type="scientific">Ladona fulva</name>
    <name type="common">Scarce chaser dragonfly</name>
    <name type="synonym">Libellula fulva</name>
    <dbReference type="NCBI Taxonomy" id="123851"/>
    <lineage>
        <taxon>Eukaryota</taxon>
        <taxon>Metazoa</taxon>
        <taxon>Ecdysozoa</taxon>
        <taxon>Arthropoda</taxon>
        <taxon>Hexapoda</taxon>
        <taxon>Insecta</taxon>
        <taxon>Pterygota</taxon>
        <taxon>Palaeoptera</taxon>
        <taxon>Odonata</taxon>
        <taxon>Epiprocta</taxon>
        <taxon>Anisoptera</taxon>
        <taxon>Libelluloidea</taxon>
        <taxon>Libellulidae</taxon>
        <taxon>Ladona</taxon>
    </lineage>
</organism>
<reference evidence="2" key="2">
    <citation type="submission" date="2017-10" db="EMBL/GenBank/DDBJ databases">
        <title>Ladona fulva Genome sequencing and assembly.</title>
        <authorList>
            <person name="Murali S."/>
            <person name="Richards S."/>
            <person name="Bandaranaike D."/>
            <person name="Bellair M."/>
            <person name="Blankenburg K."/>
            <person name="Chao H."/>
            <person name="Dinh H."/>
            <person name="Doddapaneni H."/>
            <person name="Dugan-Rocha S."/>
            <person name="Elkadiri S."/>
            <person name="Gnanaolivu R."/>
            <person name="Hernandez B."/>
            <person name="Skinner E."/>
            <person name="Javaid M."/>
            <person name="Lee S."/>
            <person name="Li M."/>
            <person name="Ming W."/>
            <person name="Munidasa M."/>
            <person name="Muniz J."/>
            <person name="Nguyen L."/>
            <person name="Hughes D."/>
            <person name="Osuji N."/>
            <person name="Pu L.-L."/>
            <person name="Puazo M."/>
            <person name="Qu C."/>
            <person name="Quiroz J."/>
            <person name="Raj R."/>
            <person name="Weissenberger G."/>
            <person name="Xin Y."/>
            <person name="Zou X."/>
            <person name="Han Y."/>
            <person name="Worley K."/>
            <person name="Muzny D."/>
            <person name="Gibbs R."/>
        </authorList>
    </citation>
    <scope>NUCLEOTIDE SEQUENCE</scope>
    <source>
        <strain evidence="2">Sampled in the wild</strain>
    </source>
</reference>
<name>A0A8K0K401_LADFU</name>
<sequence>MQSLIEKAFEVITTDNWASYCQHVQKLEDNMWKADELQDDVETLLIKLISSSSLGTQSSQSGGEETLTEPGPSNQQYFEGVRELSHPDDD</sequence>
<evidence type="ECO:0000256" key="1">
    <source>
        <dbReference type="SAM" id="MobiDB-lite"/>
    </source>
</evidence>
<dbReference type="AlphaFoldDB" id="A0A8K0K401"/>
<protein>
    <submittedName>
        <fullName evidence="2">Uncharacterized protein</fullName>
    </submittedName>
</protein>
<comment type="caution">
    <text evidence="2">The sequence shown here is derived from an EMBL/GenBank/DDBJ whole genome shotgun (WGS) entry which is preliminary data.</text>
</comment>
<dbReference type="EMBL" id="KZ308349">
    <property type="protein sequence ID" value="KAG8227919.1"/>
    <property type="molecule type" value="Genomic_DNA"/>
</dbReference>
<gene>
    <name evidence="2" type="ORF">J437_LFUL011847</name>
</gene>
<dbReference type="Proteomes" id="UP000792457">
    <property type="component" value="Unassembled WGS sequence"/>
</dbReference>
<accession>A0A8K0K401</accession>
<evidence type="ECO:0000313" key="2">
    <source>
        <dbReference type="EMBL" id="KAG8227919.1"/>
    </source>
</evidence>
<feature type="compositionally biased region" description="Low complexity" evidence="1">
    <location>
        <begin position="52"/>
        <end position="65"/>
    </location>
</feature>
<proteinExistence type="predicted"/>
<feature type="compositionally biased region" description="Basic and acidic residues" evidence="1">
    <location>
        <begin position="80"/>
        <end position="90"/>
    </location>
</feature>
<feature type="region of interest" description="Disordered" evidence="1">
    <location>
        <begin position="52"/>
        <end position="90"/>
    </location>
</feature>
<dbReference type="OrthoDB" id="6757964at2759"/>
<keyword evidence="3" id="KW-1185">Reference proteome</keyword>